<dbReference type="CTD" id="10635"/>
<dbReference type="GO" id="GO:0003690">
    <property type="term" value="F:double-stranded DNA binding"/>
    <property type="evidence" value="ECO:0007669"/>
    <property type="project" value="TreeGrafter"/>
</dbReference>
<feature type="region of interest" description="Disordered" evidence="1">
    <location>
        <begin position="136"/>
        <end position="266"/>
    </location>
</feature>
<dbReference type="GeneID" id="110087496"/>
<dbReference type="GO" id="GO:0000724">
    <property type="term" value="P:double-strand break repair via homologous recombination"/>
    <property type="evidence" value="ECO:0007669"/>
    <property type="project" value="TreeGrafter"/>
</dbReference>
<feature type="domain" description="RAD51 interacting motif" evidence="2">
    <location>
        <begin position="245"/>
        <end position="280"/>
    </location>
</feature>
<dbReference type="PANTHER" id="PTHR15361">
    <property type="entry name" value="RAD51/NUKS-INTERACTING PROTEIN"/>
    <property type="match status" value="1"/>
</dbReference>
<dbReference type="PANTHER" id="PTHR15361:SF4">
    <property type="entry name" value="RAD51-ASSOCIATED PROTEIN 1"/>
    <property type="match status" value="1"/>
</dbReference>
<protein>
    <submittedName>
        <fullName evidence="4">RAD51-associated protein 1</fullName>
    </submittedName>
</protein>
<feature type="region of interest" description="Disordered" evidence="1">
    <location>
        <begin position="1"/>
        <end position="67"/>
    </location>
</feature>
<dbReference type="GO" id="GO:0036297">
    <property type="term" value="P:interstrand cross-link repair"/>
    <property type="evidence" value="ECO:0007669"/>
    <property type="project" value="TreeGrafter"/>
</dbReference>
<proteinExistence type="predicted"/>
<evidence type="ECO:0000313" key="4">
    <source>
        <dbReference type="RefSeq" id="XP_020664903.2"/>
    </source>
</evidence>
<feature type="compositionally biased region" description="Acidic residues" evidence="1">
    <location>
        <begin position="148"/>
        <end position="169"/>
    </location>
</feature>
<name>A0A6J0UY95_9SAUR</name>
<dbReference type="InterPro" id="IPR031419">
    <property type="entry name" value="RAD51_interact"/>
</dbReference>
<feature type="compositionally biased region" description="Low complexity" evidence="1">
    <location>
        <begin position="226"/>
        <end position="244"/>
    </location>
</feature>
<accession>A0A6J0UY95</accession>
<dbReference type="GO" id="GO:0003697">
    <property type="term" value="F:single-stranded DNA binding"/>
    <property type="evidence" value="ECO:0007669"/>
    <property type="project" value="TreeGrafter"/>
</dbReference>
<dbReference type="RefSeq" id="XP_020664903.2">
    <property type="nucleotide sequence ID" value="XM_020809244.2"/>
</dbReference>
<feature type="compositionally biased region" description="Polar residues" evidence="1">
    <location>
        <begin position="201"/>
        <end position="219"/>
    </location>
</feature>
<evidence type="ECO:0000256" key="1">
    <source>
        <dbReference type="SAM" id="MobiDB-lite"/>
    </source>
</evidence>
<dbReference type="AlphaFoldDB" id="A0A6J0UY95"/>
<gene>
    <name evidence="4" type="primary">RAD51AP1</name>
</gene>
<sequence length="286" mass="31684">MARPARGNKKAIDYSQFGDADDDDEDFANISAPSNKKSKRIRCESAKKKTEQQKQAHKEGSQLQKTSQIKRVALDDKLYQRDLEVALALSVNQSSVSNNKIQDLEEQALDDSTKDCNITEETFGKQVEISKQKLQTKDKVNGTNNYELELDSAEESENNSSLSEDDNDEFVVKKKIKENKKGGTKLNIRSEKKIKKSSKSTRNLMVQAESKTTLQNACSSPELIGKPLKTSSPSTTKKPSWTPPGASGSGSNQLRRVPVKSPTQGLRLGLSRLAKVKPLHQSFVNS</sequence>
<keyword evidence="3" id="KW-1185">Reference proteome</keyword>
<feature type="compositionally biased region" description="Basic and acidic residues" evidence="1">
    <location>
        <begin position="41"/>
        <end position="60"/>
    </location>
</feature>
<dbReference type="InterPro" id="IPR052003">
    <property type="entry name" value="HR_DNA-Binding_Protein"/>
</dbReference>
<reference evidence="4" key="1">
    <citation type="submission" date="2025-08" db="UniProtKB">
        <authorList>
            <consortium name="RefSeq"/>
        </authorList>
    </citation>
    <scope>IDENTIFICATION</scope>
</reference>
<organism evidence="3 4">
    <name type="scientific">Pogona vitticeps</name>
    <name type="common">central bearded dragon</name>
    <dbReference type="NCBI Taxonomy" id="103695"/>
    <lineage>
        <taxon>Eukaryota</taxon>
        <taxon>Metazoa</taxon>
        <taxon>Chordata</taxon>
        <taxon>Craniata</taxon>
        <taxon>Vertebrata</taxon>
        <taxon>Euteleostomi</taxon>
        <taxon>Lepidosauria</taxon>
        <taxon>Squamata</taxon>
        <taxon>Bifurcata</taxon>
        <taxon>Unidentata</taxon>
        <taxon>Episquamata</taxon>
        <taxon>Toxicofera</taxon>
        <taxon>Iguania</taxon>
        <taxon>Acrodonta</taxon>
        <taxon>Agamidae</taxon>
        <taxon>Amphibolurinae</taxon>
        <taxon>Pogona</taxon>
    </lineage>
</organism>
<evidence type="ECO:0000259" key="2">
    <source>
        <dbReference type="Pfam" id="PF15696"/>
    </source>
</evidence>
<dbReference type="Proteomes" id="UP001652642">
    <property type="component" value="Chromosome 5"/>
</dbReference>
<evidence type="ECO:0000313" key="3">
    <source>
        <dbReference type="Proteomes" id="UP001652642"/>
    </source>
</evidence>
<dbReference type="Pfam" id="PF15696">
    <property type="entry name" value="RAD51_interact"/>
    <property type="match status" value="1"/>
</dbReference>